<reference evidence="4" key="1">
    <citation type="submission" date="2020-01" db="EMBL/GenBank/DDBJ databases">
        <authorList>
            <person name="Meier V. D."/>
            <person name="Meier V D."/>
        </authorList>
    </citation>
    <scope>NUCLEOTIDE SEQUENCE</scope>
    <source>
        <strain evidence="4">HLG_WM_MAG_12</strain>
    </source>
</reference>
<proteinExistence type="inferred from homology"/>
<dbReference type="PRINTS" id="PR00081">
    <property type="entry name" value="GDHRDH"/>
</dbReference>
<sequence length="273" mass="30786">MKNILITGCSTGIGAYSAYALKNDGHRVFVTARDDKSLEQLKADGFEAFYLEMADSKAIKKCIDSVMDACDGQLDVLFNNIGYGQPGFVEDLSRDILKEQFDINVFGTVELTNLVLKQMRKNGHGRIAQNSSVLGFISMKYRGAYNASKYALEGITDTLRLELRDTDIKIALIEPGPIESDFRANSLKAFLKNINYKNSIHVKDYEKLLKSLQDPNGKIPFKLGPDAVYDSLKHFITSKRPKLRYRVTKATSILWYLKRVLSTRLLDAICSKY</sequence>
<organism evidence="4">
    <name type="scientific">uncultured Campylobacterales bacterium</name>
    <dbReference type="NCBI Taxonomy" id="352960"/>
    <lineage>
        <taxon>Bacteria</taxon>
        <taxon>Pseudomonadati</taxon>
        <taxon>Campylobacterota</taxon>
        <taxon>Epsilonproteobacteria</taxon>
        <taxon>Campylobacterales</taxon>
        <taxon>environmental samples</taxon>
    </lineage>
</organism>
<keyword evidence="2" id="KW-0560">Oxidoreductase</keyword>
<dbReference type="InterPro" id="IPR036291">
    <property type="entry name" value="NAD(P)-bd_dom_sf"/>
</dbReference>
<dbReference type="AlphaFoldDB" id="A0A6S6SEV9"/>
<dbReference type="EMBL" id="CACVAW010000005">
    <property type="protein sequence ID" value="CAA6801358.1"/>
    <property type="molecule type" value="Genomic_DNA"/>
</dbReference>
<evidence type="ECO:0000256" key="2">
    <source>
        <dbReference type="ARBA" id="ARBA00023002"/>
    </source>
</evidence>
<protein>
    <submittedName>
        <fullName evidence="4">NAD(P)-dependent oxidoreductase EC-YbbO</fullName>
    </submittedName>
</protein>
<dbReference type="Gene3D" id="3.40.50.720">
    <property type="entry name" value="NAD(P)-binding Rossmann-like Domain"/>
    <property type="match status" value="1"/>
</dbReference>
<accession>A0A6S6SEV9</accession>
<dbReference type="PRINTS" id="PR00080">
    <property type="entry name" value="SDRFAMILY"/>
</dbReference>
<dbReference type="SUPFAM" id="SSF51735">
    <property type="entry name" value="NAD(P)-binding Rossmann-fold domains"/>
    <property type="match status" value="1"/>
</dbReference>
<dbReference type="PANTHER" id="PTHR43976">
    <property type="entry name" value="SHORT CHAIN DEHYDROGENASE"/>
    <property type="match status" value="1"/>
</dbReference>
<gene>
    <name evidence="4" type="ORF">HELGO_WM11053</name>
</gene>
<dbReference type="CDD" id="cd05374">
    <property type="entry name" value="17beta-HSD-like_SDR_c"/>
    <property type="match status" value="1"/>
</dbReference>
<dbReference type="GO" id="GO:0016491">
    <property type="term" value="F:oxidoreductase activity"/>
    <property type="evidence" value="ECO:0007669"/>
    <property type="project" value="UniProtKB-KW"/>
</dbReference>
<dbReference type="Pfam" id="PF00106">
    <property type="entry name" value="adh_short"/>
    <property type="match status" value="1"/>
</dbReference>
<evidence type="ECO:0000313" key="4">
    <source>
        <dbReference type="EMBL" id="CAA6801358.1"/>
    </source>
</evidence>
<name>A0A6S6SEV9_9BACT</name>
<evidence type="ECO:0000256" key="1">
    <source>
        <dbReference type="ARBA" id="ARBA00006484"/>
    </source>
</evidence>
<dbReference type="PANTHER" id="PTHR43976:SF16">
    <property type="entry name" value="SHORT-CHAIN DEHYDROGENASE_REDUCTASE FAMILY PROTEIN"/>
    <property type="match status" value="1"/>
</dbReference>
<dbReference type="InterPro" id="IPR002347">
    <property type="entry name" value="SDR_fam"/>
</dbReference>
<comment type="similarity">
    <text evidence="1 3">Belongs to the short-chain dehydrogenases/reductases (SDR) family.</text>
</comment>
<evidence type="ECO:0000256" key="3">
    <source>
        <dbReference type="RuleBase" id="RU000363"/>
    </source>
</evidence>
<dbReference type="PROSITE" id="PS00061">
    <property type="entry name" value="ADH_SHORT"/>
    <property type="match status" value="1"/>
</dbReference>
<dbReference type="InterPro" id="IPR051911">
    <property type="entry name" value="SDR_oxidoreductase"/>
</dbReference>
<dbReference type="InterPro" id="IPR020904">
    <property type="entry name" value="Sc_DH/Rdtase_CS"/>
</dbReference>